<dbReference type="Proteomes" id="UP000790377">
    <property type="component" value="Unassembled WGS sequence"/>
</dbReference>
<gene>
    <name evidence="1" type="ORF">BJ138DRAFT_1105634</name>
</gene>
<protein>
    <submittedName>
        <fullName evidence="1">Uncharacterized protein</fullName>
    </submittedName>
</protein>
<organism evidence="1 2">
    <name type="scientific">Hygrophoropsis aurantiaca</name>
    <dbReference type="NCBI Taxonomy" id="72124"/>
    <lineage>
        <taxon>Eukaryota</taxon>
        <taxon>Fungi</taxon>
        <taxon>Dikarya</taxon>
        <taxon>Basidiomycota</taxon>
        <taxon>Agaricomycotina</taxon>
        <taxon>Agaricomycetes</taxon>
        <taxon>Agaricomycetidae</taxon>
        <taxon>Boletales</taxon>
        <taxon>Coniophorineae</taxon>
        <taxon>Hygrophoropsidaceae</taxon>
        <taxon>Hygrophoropsis</taxon>
    </lineage>
</organism>
<keyword evidence="2" id="KW-1185">Reference proteome</keyword>
<name>A0ACB7ZYQ3_9AGAM</name>
<proteinExistence type="predicted"/>
<dbReference type="EMBL" id="MU268111">
    <property type="protein sequence ID" value="KAH7905868.1"/>
    <property type="molecule type" value="Genomic_DNA"/>
</dbReference>
<evidence type="ECO:0000313" key="2">
    <source>
        <dbReference type="Proteomes" id="UP000790377"/>
    </source>
</evidence>
<reference evidence="1" key="1">
    <citation type="journal article" date="2021" name="New Phytol.">
        <title>Evolutionary innovations through gain and loss of genes in the ectomycorrhizal Boletales.</title>
        <authorList>
            <person name="Wu G."/>
            <person name="Miyauchi S."/>
            <person name="Morin E."/>
            <person name="Kuo A."/>
            <person name="Drula E."/>
            <person name="Varga T."/>
            <person name="Kohler A."/>
            <person name="Feng B."/>
            <person name="Cao Y."/>
            <person name="Lipzen A."/>
            <person name="Daum C."/>
            <person name="Hundley H."/>
            <person name="Pangilinan J."/>
            <person name="Johnson J."/>
            <person name="Barry K."/>
            <person name="LaButti K."/>
            <person name="Ng V."/>
            <person name="Ahrendt S."/>
            <person name="Min B."/>
            <person name="Choi I.G."/>
            <person name="Park H."/>
            <person name="Plett J.M."/>
            <person name="Magnuson J."/>
            <person name="Spatafora J.W."/>
            <person name="Nagy L.G."/>
            <person name="Henrissat B."/>
            <person name="Grigoriev I.V."/>
            <person name="Yang Z.L."/>
            <person name="Xu J."/>
            <person name="Martin F.M."/>
        </authorList>
    </citation>
    <scope>NUCLEOTIDE SEQUENCE</scope>
    <source>
        <strain evidence="1">ATCC 28755</strain>
    </source>
</reference>
<accession>A0ACB7ZYQ3</accession>
<comment type="caution">
    <text evidence="1">The sequence shown here is derived from an EMBL/GenBank/DDBJ whole genome shotgun (WGS) entry which is preliminary data.</text>
</comment>
<feature type="non-terminal residue" evidence="1">
    <location>
        <position position="196"/>
    </location>
</feature>
<evidence type="ECO:0000313" key="1">
    <source>
        <dbReference type="EMBL" id="KAH7905868.1"/>
    </source>
</evidence>
<sequence length="196" mass="21966">MSTALQLHWIHKRVIGRDPQFSRLITAAVFGVDCDAGFLVQVPCIQRPGQPDLVKNLHSYLYLRSDDLPSAADEDIDMDDSPTEQPTARLRWKLPKAHAKLNRQLGTVQFDGILGFDGHKATHLDNQFTLFYVKQAHAKHKYPPNSLVAKLAQKYYHTCAREFNGGVLVVKNAASEHAKATHVTQEDMSVIRVLVG</sequence>